<accession>A0A0A8ZJH7</accession>
<dbReference type="EMBL" id="GBRH01258934">
    <property type="protein sequence ID" value="JAD38961.1"/>
    <property type="molecule type" value="Transcribed_RNA"/>
</dbReference>
<protein>
    <submittedName>
        <fullName evidence="1">Uncharacterized protein</fullName>
    </submittedName>
</protein>
<reference evidence="1" key="2">
    <citation type="journal article" date="2015" name="Data Brief">
        <title>Shoot transcriptome of the giant reed, Arundo donax.</title>
        <authorList>
            <person name="Barrero R.A."/>
            <person name="Guerrero F.D."/>
            <person name="Moolhuijzen P."/>
            <person name="Goolsby J.A."/>
            <person name="Tidwell J."/>
            <person name="Bellgard S.E."/>
            <person name="Bellgard M.I."/>
        </authorList>
    </citation>
    <scope>NUCLEOTIDE SEQUENCE</scope>
    <source>
        <tissue evidence="1">Shoot tissue taken approximately 20 cm above the soil surface</tissue>
    </source>
</reference>
<organism evidence="1">
    <name type="scientific">Arundo donax</name>
    <name type="common">Giant reed</name>
    <name type="synonym">Donax arundinaceus</name>
    <dbReference type="NCBI Taxonomy" id="35708"/>
    <lineage>
        <taxon>Eukaryota</taxon>
        <taxon>Viridiplantae</taxon>
        <taxon>Streptophyta</taxon>
        <taxon>Embryophyta</taxon>
        <taxon>Tracheophyta</taxon>
        <taxon>Spermatophyta</taxon>
        <taxon>Magnoliopsida</taxon>
        <taxon>Liliopsida</taxon>
        <taxon>Poales</taxon>
        <taxon>Poaceae</taxon>
        <taxon>PACMAD clade</taxon>
        <taxon>Arundinoideae</taxon>
        <taxon>Arundineae</taxon>
        <taxon>Arundo</taxon>
    </lineage>
</organism>
<dbReference type="PROSITE" id="PS51257">
    <property type="entry name" value="PROKAR_LIPOPROTEIN"/>
    <property type="match status" value="1"/>
</dbReference>
<sequence>MKLLSQVNQKIRDSHPSKVRNVLKQLQVLYSTLACLLKYRSANSHLRR</sequence>
<name>A0A0A8ZJH7_ARUDO</name>
<dbReference type="AlphaFoldDB" id="A0A0A8ZJH7"/>
<reference evidence="1" key="1">
    <citation type="submission" date="2014-09" db="EMBL/GenBank/DDBJ databases">
        <authorList>
            <person name="Magalhaes I.L.F."/>
            <person name="Oliveira U."/>
            <person name="Santos F.R."/>
            <person name="Vidigal T.H.D.A."/>
            <person name="Brescovit A.D."/>
            <person name="Santos A.J."/>
        </authorList>
    </citation>
    <scope>NUCLEOTIDE SEQUENCE</scope>
    <source>
        <tissue evidence="1">Shoot tissue taken approximately 20 cm above the soil surface</tissue>
    </source>
</reference>
<evidence type="ECO:0000313" key="1">
    <source>
        <dbReference type="EMBL" id="JAD38961.1"/>
    </source>
</evidence>
<proteinExistence type="predicted"/>